<dbReference type="OMA" id="PTSMARI"/>
<evidence type="ECO:0000313" key="4">
    <source>
        <dbReference type="Proteomes" id="UP000014760"/>
    </source>
</evidence>
<dbReference type="OrthoDB" id="6226968at2759"/>
<evidence type="ECO:0000313" key="2">
    <source>
        <dbReference type="EMBL" id="ELT91004.1"/>
    </source>
</evidence>
<dbReference type="FunFam" id="2.60.40.10:FF:000119">
    <property type="entry name" value="Sallimus, isoform P"/>
    <property type="match status" value="2"/>
</dbReference>
<dbReference type="Proteomes" id="UP000014760">
    <property type="component" value="Unassembled WGS sequence"/>
</dbReference>
<dbReference type="PROSITE" id="PS50835">
    <property type="entry name" value="IG_LIKE"/>
    <property type="match status" value="2"/>
</dbReference>
<reference evidence="2 4" key="2">
    <citation type="journal article" date="2013" name="Nature">
        <title>Insights into bilaterian evolution from three spiralian genomes.</title>
        <authorList>
            <person name="Simakov O."/>
            <person name="Marletaz F."/>
            <person name="Cho S.J."/>
            <person name="Edsinger-Gonzales E."/>
            <person name="Havlak P."/>
            <person name="Hellsten U."/>
            <person name="Kuo D.H."/>
            <person name="Larsson T."/>
            <person name="Lv J."/>
            <person name="Arendt D."/>
            <person name="Savage R."/>
            <person name="Osoegawa K."/>
            <person name="de Jong P."/>
            <person name="Grimwood J."/>
            <person name="Chapman J.A."/>
            <person name="Shapiro H."/>
            <person name="Aerts A."/>
            <person name="Otillar R.P."/>
            <person name="Terry A.Y."/>
            <person name="Boore J.L."/>
            <person name="Grigoriev I.V."/>
            <person name="Lindberg D.R."/>
            <person name="Seaver E.C."/>
            <person name="Weisblat D.A."/>
            <person name="Putnam N.H."/>
            <person name="Rokhsar D.S."/>
        </authorList>
    </citation>
    <scope>NUCLEOTIDE SEQUENCE</scope>
    <source>
        <strain evidence="2 4">I ESC-2004</strain>
    </source>
</reference>
<keyword evidence="4" id="KW-1185">Reference proteome</keyword>
<proteinExistence type="predicted"/>
<dbReference type="HOGENOM" id="CLU_964945_0_0_1"/>
<dbReference type="EMBL" id="KB310691">
    <property type="protein sequence ID" value="ELT91004.1"/>
    <property type="molecule type" value="Genomic_DNA"/>
</dbReference>
<dbReference type="EMBL" id="AMQN01003018">
    <property type="status" value="NOT_ANNOTATED_CDS"/>
    <property type="molecule type" value="Genomic_DNA"/>
</dbReference>
<dbReference type="PANTHER" id="PTHR47633">
    <property type="entry name" value="IMMUNOGLOBULIN"/>
    <property type="match status" value="1"/>
</dbReference>
<dbReference type="Gene3D" id="2.60.40.10">
    <property type="entry name" value="Immunoglobulins"/>
    <property type="match status" value="2"/>
</dbReference>
<feature type="domain" description="Ig-like" evidence="1">
    <location>
        <begin position="133"/>
        <end position="224"/>
    </location>
</feature>
<dbReference type="SUPFAM" id="SSF48726">
    <property type="entry name" value="Immunoglobulin"/>
    <property type="match status" value="2"/>
</dbReference>
<feature type="domain" description="Ig-like" evidence="1">
    <location>
        <begin position="10"/>
        <end position="101"/>
    </location>
</feature>
<evidence type="ECO:0000259" key="1">
    <source>
        <dbReference type="PROSITE" id="PS50835"/>
    </source>
</evidence>
<dbReference type="STRING" id="283909.R7TBB3"/>
<protein>
    <recommendedName>
        <fullName evidence="1">Ig-like domain-containing protein</fullName>
    </recommendedName>
</protein>
<dbReference type="InterPro" id="IPR013098">
    <property type="entry name" value="Ig_I-set"/>
</dbReference>
<dbReference type="AlphaFoldDB" id="R7TBB3"/>
<reference evidence="3" key="3">
    <citation type="submission" date="2015-06" db="UniProtKB">
        <authorList>
            <consortium name="EnsemblMetazoa"/>
        </authorList>
    </citation>
    <scope>IDENTIFICATION</scope>
</reference>
<accession>R7TBB3</accession>
<sequence>MFSKEKPIPPKFKSPLKALNNLVEGQPAHFETYLVPIGDPDLEVEWYKDGQVLRAGHKFKQTHEFGHVALDILYTYPEDSGTYNVKAKNKHGVDSIQTTIYCSPKDKVVYESQLPDDGPPIEDMYNKENPRPPKFKTQIQPLPKKVEGQSSHFECRLVPVGDPNMEVEWYKDGVLLRSGHKFKPLYDFGFVALDILYTYPEDSGTYTAKATNKLGSDTTQTVLHCTGKDSVIYETQLPEGSHGVQKLQAMEDNIRRYSVC</sequence>
<dbReference type="EnsemblMetazoa" id="CapteT109713">
    <property type="protein sequence ID" value="CapteP109713"/>
    <property type="gene ID" value="CapteG109713"/>
</dbReference>
<reference evidence="4" key="1">
    <citation type="submission" date="2012-12" db="EMBL/GenBank/DDBJ databases">
        <authorList>
            <person name="Hellsten U."/>
            <person name="Grimwood J."/>
            <person name="Chapman J.A."/>
            <person name="Shapiro H."/>
            <person name="Aerts A."/>
            <person name="Otillar R.P."/>
            <person name="Terry A.Y."/>
            <person name="Boore J.L."/>
            <person name="Simakov O."/>
            <person name="Marletaz F."/>
            <person name="Cho S.-J."/>
            <person name="Edsinger-Gonzales E."/>
            <person name="Havlak P."/>
            <person name="Kuo D.-H."/>
            <person name="Larsson T."/>
            <person name="Lv J."/>
            <person name="Arendt D."/>
            <person name="Savage R."/>
            <person name="Osoegawa K."/>
            <person name="de Jong P."/>
            <person name="Lindberg D.R."/>
            <person name="Seaver E.C."/>
            <person name="Weisblat D.A."/>
            <person name="Putnam N.H."/>
            <person name="Grigoriev I.V."/>
            <person name="Rokhsar D.S."/>
        </authorList>
    </citation>
    <scope>NUCLEOTIDE SEQUENCE</scope>
    <source>
        <strain evidence="4">I ESC-2004</strain>
    </source>
</reference>
<evidence type="ECO:0000313" key="3">
    <source>
        <dbReference type="EnsemblMetazoa" id="CapteP109713"/>
    </source>
</evidence>
<organism evidence="2">
    <name type="scientific">Capitella teleta</name>
    <name type="common">Polychaete worm</name>
    <dbReference type="NCBI Taxonomy" id="283909"/>
    <lineage>
        <taxon>Eukaryota</taxon>
        <taxon>Metazoa</taxon>
        <taxon>Spiralia</taxon>
        <taxon>Lophotrochozoa</taxon>
        <taxon>Annelida</taxon>
        <taxon>Polychaeta</taxon>
        <taxon>Sedentaria</taxon>
        <taxon>Scolecida</taxon>
        <taxon>Capitellidae</taxon>
        <taxon>Capitella</taxon>
    </lineage>
</organism>
<dbReference type="InterPro" id="IPR007110">
    <property type="entry name" value="Ig-like_dom"/>
</dbReference>
<dbReference type="PANTHER" id="PTHR47633:SF4">
    <property type="entry name" value="MYOPALLADIN ISOFORM X1"/>
    <property type="match status" value="1"/>
</dbReference>
<name>R7TBB3_CAPTE</name>
<dbReference type="InterPro" id="IPR013783">
    <property type="entry name" value="Ig-like_fold"/>
</dbReference>
<dbReference type="Pfam" id="PF07679">
    <property type="entry name" value="I-set"/>
    <property type="match status" value="2"/>
</dbReference>
<dbReference type="InterPro" id="IPR036179">
    <property type="entry name" value="Ig-like_dom_sf"/>
</dbReference>
<gene>
    <name evidence="2" type="ORF">CAPTEDRAFT_109713</name>
</gene>